<proteinExistence type="predicted"/>
<comment type="caution">
    <text evidence="2">The sequence shown here is derived from an EMBL/GenBank/DDBJ whole genome shotgun (WGS) entry which is preliminary data.</text>
</comment>
<keyword evidence="2" id="KW-0808">Transferase</keyword>
<protein>
    <submittedName>
        <fullName evidence="2">Serine/threonine protein kinase</fullName>
    </submittedName>
</protein>
<keyword evidence="1" id="KW-0812">Transmembrane</keyword>
<keyword evidence="3" id="KW-1185">Reference proteome</keyword>
<keyword evidence="2" id="KW-0418">Kinase</keyword>
<evidence type="ECO:0000313" key="2">
    <source>
        <dbReference type="EMBL" id="MFC5658767.1"/>
    </source>
</evidence>
<keyword evidence="1" id="KW-0472">Membrane</keyword>
<feature type="non-terminal residue" evidence="2">
    <location>
        <position position="1"/>
    </location>
</feature>
<dbReference type="GO" id="GO:0004674">
    <property type="term" value="F:protein serine/threonine kinase activity"/>
    <property type="evidence" value="ECO:0007669"/>
    <property type="project" value="UniProtKB-KW"/>
</dbReference>
<sequence length="63" mass="6266">GGPGHAGAPRRGSARHRAAVRRRRVTLGVAGVLVAAAVGVGVWFASADGEDQAPPDTHSTSAP</sequence>
<reference evidence="3" key="1">
    <citation type="journal article" date="2019" name="Int. J. Syst. Evol. Microbiol.">
        <title>The Global Catalogue of Microorganisms (GCM) 10K type strain sequencing project: providing services to taxonomists for standard genome sequencing and annotation.</title>
        <authorList>
            <consortium name="The Broad Institute Genomics Platform"/>
            <consortium name="The Broad Institute Genome Sequencing Center for Infectious Disease"/>
            <person name="Wu L."/>
            <person name="Ma J."/>
        </authorList>
    </citation>
    <scope>NUCLEOTIDE SEQUENCE [LARGE SCALE GENOMIC DNA]</scope>
    <source>
        <strain evidence="3">KCTC 5701</strain>
    </source>
</reference>
<evidence type="ECO:0000256" key="1">
    <source>
        <dbReference type="SAM" id="Phobius"/>
    </source>
</evidence>
<evidence type="ECO:0000313" key="3">
    <source>
        <dbReference type="Proteomes" id="UP001596065"/>
    </source>
</evidence>
<name>A0ABW0WKI4_STRNO</name>
<gene>
    <name evidence="2" type="ORF">ACFP3J_25210</name>
</gene>
<keyword evidence="1" id="KW-1133">Transmembrane helix</keyword>
<organism evidence="2 3">
    <name type="scientific">Streptomyces nogalater</name>
    <dbReference type="NCBI Taxonomy" id="38314"/>
    <lineage>
        <taxon>Bacteria</taxon>
        <taxon>Bacillati</taxon>
        <taxon>Actinomycetota</taxon>
        <taxon>Actinomycetes</taxon>
        <taxon>Kitasatosporales</taxon>
        <taxon>Streptomycetaceae</taxon>
        <taxon>Streptomyces</taxon>
    </lineage>
</organism>
<accession>A0ABW0WKI4</accession>
<dbReference type="EMBL" id="JBHSOE010000051">
    <property type="protein sequence ID" value="MFC5658767.1"/>
    <property type="molecule type" value="Genomic_DNA"/>
</dbReference>
<dbReference type="Proteomes" id="UP001596065">
    <property type="component" value="Unassembled WGS sequence"/>
</dbReference>
<feature type="transmembrane region" description="Helical" evidence="1">
    <location>
        <begin position="25"/>
        <end position="45"/>
    </location>
</feature>
<keyword evidence="2" id="KW-0723">Serine/threonine-protein kinase</keyword>